<dbReference type="AlphaFoldDB" id="A0A485L1E5"/>
<protein>
    <submittedName>
        <fullName evidence="2">Aste57867_14406 protein</fullName>
    </submittedName>
</protein>
<organism evidence="2 3">
    <name type="scientific">Aphanomyces stellatus</name>
    <dbReference type="NCBI Taxonomy" id="120398"/>
    <lineage>
        <taxon>Eukaryota</taxon>
        <taxon>Sar</taxon>
        <taxon>Stramenopiles</taxon>
        <taxon>Oomycota</taxon>
        <taxon>Saprolegniomycetes</taxon>
        <taxon>Saprolegniales</taxon>
        <taxon>Verrucalvaceae</taxon>
        <taxon>Aphanomyces</taxon>
    </lineage>
</organism>
<dbReference type="OrthoDB" id="72703at2759"/>
<reference evidence="1" key="2">
    <citation type="submission" date="2019-06" db="EMBL/GenBank/DDBJ databases">
        <title>Genomics analysis of Aphanomyces spp. identifies a new class of oomycete effector associated with host adaptation.</title>
        <authorList>
            <person name="Gaulin E."/>
        </authorList>
    </citation>
    <scope>NUCLEOTIDE SEQUENCE</scope>
    <source>
        <strain evidence="1">CBS 578.67</strain>
    </source>
</reference>
<evidence type="ECO:0000313" key="3">
    <source>
        <dbReference type="Proteomes" id="UP000332933"/>
    </source>
</evidence>
<reference evidence="2 3" key="1">
    <citation type="submission" date="2019-03" db="EMBL/GenBank/DDBJ databases">
        <authorList>
            <person name="Gaulin E."/>
            <person name="Dumas B."/>
        </authorList>
    </citation>
    <scope>NUCLEOTIDE SEQUENCE [LARGE SCALE GENOMIC DNA]</scope>
    <source>
        <strain evidence="2">CBS 568.67</strain>
    </source>
</reference>
<proteinExistence type="predicted"/>
<evidence type="ECO:0000313" key="1">
    <source>
        <dbReference type="EMBL" id="KAF0694730.1"/>
    </source>
</evidence>
<dbReference type="EMBL" id="VJMH01005540">
    <property type="protein sequence ID" value="KAF0694730.1"/>
    <property type="molecule type" value="Genomic_DNA"/>
</dbReference>
<dbReference type="Proteomes" id="UP000332933">
    <property type="component" value="Unassembled WGS sequence"/>
</dbReference>
<name>A0A485L1E5_9STRA</name>
<evidence type="ECO:0000313" key="2">
    <source>
        <dbReference type="EMBL" id="VFT91228.1"/>
    </source>
</evidence>
<accession>A0A485L1E5</accession>
<gene>
    <name evidence="2" type="primary">Aste57867_14406</name>
    <name evidence="1" type="ORF">As57867_014352</name>
    <name evidence="2" type="ORF">ASTE57867_14406</name>
</gene>
<keyword evidence="3" id="KW-1185">Reference proteome</keyword>
<dbReference type="EMBL" id="CAADRA010005561">
    <property type="protein sequence ID" value="VFT91228.1"/>
    <property type="molecule type" value="Genomic_DNA"/>
</dbReference>
<sequence>MLHVCRVAKRLPSLTLKHRSFHVKPLLMRANGSSSVPPLSEGVVEALHDKSIPSQKRLELVQTYFAQDPQVTDPHDAAAMSILLEELLVSRDMTSALTMVELMLRHKVPATSSTVALFTRMFARLLTDDPSQLSTRLRWYLDHHFVLASPVPLPVIYSELVTRGNADLAVELWELCMKATDTKKDFPHHASVDDLAGALIRYQQFQSVLAMYKGQYHHLLRRRPVFMTSAMEAFSGRREYHNVLALHELLGSKGKNVHNPRYKAIVEKAKMHVEVRTGKSD</sequence>